<accession>A0A2A7SFR2</accession>
<dbReference type="EMBL" id="PDDY01000001">
    <property type="protein sequence ID" value="PEH42401.1"/>
    <property type="molecule type" value="Genomic_DNA"/>
</dbReference>
<feature type="domain" description="2Fe-2S ferredoxin-type" evidence="3">
    <location>
        <begin position="366"/>
        <end position="465"/>
    </location>
</feature>
<evidence type="ECO:0000259" key="4">
    <source>
        <dbReference type="PROSITE" id="PS51384"/>
    </source>
</evidence>
<evidence type="ECO:0000256" key="1">
    <source>
        <dbReference type="ARBA" id="ARBA00001974"/>
    </source>
</evidence>
<evidence type="ECO:0008006" key="7">
    <source>
        <dbReference type="Google" id="ProtNLM"/>
    </source>
</evidence>
<dbReference type="SUPFAM" id="SSF54292">
    <property type="entry name" value="2Fe-2S ferredoxin-like"/>
    <property type="match status" value="2"/>
</dbReference>
<dbReference type="Gene3D" id="3.10.20.30">
    <property type="match status" value="2"/>
</dbReference>
<proteinExistence type="predicted"/>
<dbReference type="InterPro" id="IPR017927">
    <property type="entry name" value="FAD-bd_FR_type"/>
</dbReference>
<dbReference type="GO" id="GO:0051537">
    <property type="term" value="F:2 iron, 2 sulfur cluster binding"/>
    <property type="evidence" value="ECO:0007669"/>
    <property type="project" value="UniProtKB-KW"/>
</dbReference>
<sequence>MPRASRTGKIPPSSISAGPQTVVKITDAPTQWQFRTSSAEDVVTSALAADFPVRFSCREGFCGQCRGEVLAGRYRSGRDGEPREVAPGARAEPVLLCQTYPQADLLLRVPRAGDTASGVRAARIESIELAAADIAVVRFTLLDGEPLRYEAGQFMAIRWSAAGYKPFSLARACEGGAGFEIHVRKAAGGEFTEWLFAGEGRRAVGAILGVEGPLGEFGWQTPLDRPAILVATGTGFAPLEAMIEAHRLWERASPVHLYVGARTAADLYADARCRAWAAAPGQAGLRYVPVLSGESREGMRSGKVDAAVMADFPSLAQVDVYACGAPAMVEAARVGFVGARGLPAGRFFADPFAPPRPSSARRDTLLRMNLRLPDGRQGHLMAVQGRPLLGELMRAGIALQHLCGGHAVCATCAVQIQAGADAPPPAEDEADLLDFLGAAPGTRLACQLRLAAGFEHAQVSLPRGLLLDGPRTEATR</sequence>
<dbReference type="PANTHER" id="PTHR47354:SF5">
    <property type="entry name" value="PROTEIN RFBI"/>
    <property type="match status" value="1"/>
</dbReference>
<dbReference type="PROSITE" id="PS51384">
    <property type="entry name" value="FAD_FR"/>
    <property type="match status" value="1"/>
</dbReference>
<comment type="caution">
    <text evidence="5">The sequence shown here is derived from an EMBL/GenBank/DDBJ whole genome shotgun (WGS) entry which is preliminary data.</text>
</comment>
<reference evidence="6" key="1">
    <citation type="submission" date="2017-09" db="EMBL/GenBank/DDBJ databases">
        <title>FDA dAtabase for Regulatory Grade micrObial Sequences (FDA-ARGOS): Supporting development and validation of Infectious Disease Dx tests.</title>
        <authorList>
            <person name="Minogue T."/>
            <person name="Wolcott M."/>
            <person name="Wasieloski L."/>
            <person name="Aguilar W."/>
            <person name="Moore D."/>
            <person name="Tallon L."/>
            <person name="Sadzewicz L."/>
            <person name="Ott S."/>
            <person name="Zhao X."/>
            <person name="Nagaraj S."/>
            <person name="Vavikolanu K."/>
            <person name="Aluvathingal J."/>
            <person name="Nadendla S."/>
            <person name="Sichtig H."/>
        </authorList>
    </citation>
    <scope>NUCLEOTIDE SEQUENCE [LARGE SCALE GENOMIC DNA]</scope>
    <source>
        <strain evidence="6">FDAARGOS_390</strain>
    </source>
</reference>
<dbReference type="InterPro" id="IPR017938">
    <property type="entry name" value="Riboflavin_synthase-like_b-brl"/>
</dbReference>
<name>A0A2A7SFR2_BURGA</name>
<dbReference type="InterPro" id="IPR050415">
    <property type="entry name" value="MRET"/>
</dbReference>
<keyword evidence="2" id="KW-0479">Metal-binding</keyword>
<keyword evidence="2" id="KW-0408">Iron</keyword>
<dbReference type="InterPro" id="IPR008333">
    <property type="entry name" value="Cbr1-like_FAD-bd_dom"/>
</dbReference>
<dbReference type="SUPFAM" id="SSF63380">
    <property type="entry name" value="Riboflavin synthase domain-like"/>
    <property type="match status" value="1"/>
</dbReference>
<dbReference type="Gene3D" id="2.40.30.10">
    <property type="entry name" value="Translation factors"/>
    <property type="match status" value="1"/>
</dbReference>
<dbReference type="PRINTS" id="PR00410">
    <property type="entry name" value="PHEHYDRXLASE"/>
</dbReference>
<dbReference type="CDD" id="cd00207">
    <property type="entry name" value="fer2"/>
    <property type="match status" value="2"/>
</dbReference>
<dbReference type="Gene3D" id="3.40.50.80">
    <property type="entry name" value="Nucleotide-binding domain of ferredoxin-NADP reductase (FNR) module"/>
    <property type="match status" value="1"/>
</dbReference>
<dbReference type="InterPro" id="IPR012675">
    <property type="entry name" value="Beta-grasp_dom_sf"/>
</dbReference>
<evidence type="ECO:0000256" key="2">
    <source>
        <dbReference type="ARBA" id="ARBA00022714"/>
    </source>
</evidence>
<dbReference type="SUPFAM" id="SSF52343">
    <property type="entry name" value="Ferredoxin reductase-like, C-terminal NADP-linked domain"/>
    <property type="match status" value="1"/>
</dbReference>
<protein>
    <recommendedName>
        <fullName evidence="7">2Fe-2S iron-sulfur cluster binding domain-containing protein</fullName>
    </recommendedName>
</protein>
<feature type="domain" description="FAD-binding FR-type" evidence="4">
    <location>
        <begin position="117"/>
        <end position="220"/>
    </location>
</feature>
<evidence type="ECO:0000313" key="6">
    <source>
        <dbReference type="Proteomes" id="UP000220629"/>
    </source>
</evidence>
<dbReference type="InterPro" id="IPR006058">
    <property type="entry name" value="2Fe2S_fd_BS"/>
</dbReference>
<dbReference type="Pfam" id="PF00111">
    <property type="entry name" value="Fer2"/>
    <property type="match status" value="2"/>
</dbReference>
<dbReference type="InterPro" id="IPR001433">
    <property type="entry name" value="OxRdtase_FAD/NAD-bd"/>
</dbReference>
<dbReference type="InterPro" id="IPR001041">
    <property type="entry name" value="2Fe-2S_ferredoxin-type"/>
</dbReference>
<dbReference type="InterPro" id="IPR036010">
    <property type="entry name" value="2Fe-2S_ferredoxin-like_sf"/>
</dbReference>
<gene>
    <name evidence="5" type="ORF">CRM94_09720</name>
</gene>
<keyword evidence="2" id="KW-0411">Iron-sulfur</keyword>
<dbReference type="Pfam" id="PF00175">
    <property type="entry name" value="NAD_binding_1"/>
    <property type="match status" value="1"/>
</dbReference>
<dbReference type="PANTHER" id="PTHR47354">
    <property type="entry name" value="NADH OXIDOREDUCTASE HCR"/>
    <property type="match status" value="1"/>
</dbReference>
<comment type="cofactor">
    <cofactor evidence="1">
        <name>FAD</name>
        <dbReference type="ChEBI" id="CHEBI:57692"/>
    </cofactor>
</comment>
<dbReference type="PROSITE" id="PS00197">
    <property type="entry name" value="2FE2S_FER_1"/>
    <property type="match status" value="1"/>
</dbReference>
<keyword evidence="2" id="KW-0001">2Fe-2S</keyword>
<dbReference type="GO" id="GO:0016491">
    <property type="term" value="F:oxidoreductase activity"/>
    <property type="evidence" value="ECO:0007669"/>
    <property type="project" value="InterPro"/>
</dbReference>
<dbReference type="Proteomes" id="UP000220629">
    <property type="component" value="Unassembled WGS sequence"/>
</dbReference>
<dbReference type="PROSITE" id="PS51085">
    <property type="entry name" value="2FE2S_FER_2"/>
    <property type="match status" value="1"/>
</dbReference>
<organism evidence="5 6">
    <name type="scientific">Burkholderia gladioli</name>
    <name type="common">Pseudomonas marginata</name>
    <name type="synonym">Phytomonas marginata</name>
    <dbReference type="NCBI Taxonomy" id="28095"/>
    <lineage>
        <taxon>Bacteria</taxon>
        <taxon>Pseudomonadati</taxon>
        <taxon>Pseudomonadota</taxon>
        <taxon>Betaproteobacteria</taxon>
        <taxon>Burkholderiales</taxon>
        <taxon>Burkholderiaceae</taxon>
        <taxon>Burkholderia</taxon>
    </lineage>
</organism>
<dbReference type="Pfam" id="PF00970">
    <property type="entry name" value="FAD_binding_6"/>
    <property type="match status" value="1"/>
</dbReference>
<dbReference type="InterPro" id="IPR039261">
    <property type="entry name" value="FNR_nucleotide-bd"/>
</dbReference>
<evidence type="ECO:0000259" key="3">
    <source>
        <dbReference type="PROSITE" id="PS51085"/>
    </source>
</evidence>
<evidence type="ECO:0000313" key="5">
    <source>
        <dbReference type="EMBL" id="PEH42401.1"/>
    </source>
</evidence>
<dbReference type="AlphaFoldDB" id="A0A2A7SFR2"/>